<evidence type="ECO:0000256" key="1">
    <source>
        <dbReference type="ARBA" id="ARBA00023125"/>
    </source>
</evidence>
<dbReference type="InterPro" id="IPR016032">
    <property type="entry name" value="Sig_transdc_resp-reg_C-effctor"/>
</dbReference>
<dbReference type="Proteomes" id="UP000004506">
    <property type="component" value="Unassembled WGS sequence"/>
</dbReference>
<sequence>MFLMRILIIDECYYTRIGITEYLSSNKKLEFISVGCIDEAIHCINNSKPNIILVNLTYYCHHSNYCLTLKKLLSTSNEIRFYIYINAPYPISDKPLLLKDNYFIMSKKIIIPTLDKVINDAEQIEKTIRLTNNSNSSIFTLKEQCIINSWMNETPNHIISKKLGISNSTVYSQKRHIVTKVYVKNRIELFFIYNIFKYLY</sequence>
<dbReference type="InterPro" id="IPR000792">
    <property type="entry name" value="Tscrpt_reg_LuxR_C"/>
</dbReference>
<feature type="domain" description="HTH luxR-type" evidence="2">
    <location>
        <begin position="136"/>
        <end position="193"/>
    </location>
</feature>
<dbReference type="GO" id="GO:0006355">
    <property type="term" value="P:regulation of DNA-templated transcription"/>
    <property type="evidence" value="ECO:0007669"/>
    <property type="project" value="InterPro"/>
</dbReference>
<accession>A0AA86YVU3</accession>
<dbReference type="SMART" id="SM00421">
    <property type="entry name" value="HTH_LUXR"/>
    <property type="match status" value="1"/>
</dbReference>
<proteinExistence type="predicted"/>
<reference evidence="4" key="2">
    <citation type="submission" date="2008-04" db="EMBL/GenBank/DDBJ databases">
        <title>Draft genome sequence of Providencia stuartii(ATCC 25827).</title>
        <authorList>
            <person name="Sudarsanam P."/>
            <person name="Ley R."/>
            <person name="Guruge J."/>
            <person name="Turnbaugh P.J."/>
            <person name="Mahowald M."/>
            <person name="Liep D."/>
            <person name="Gordon J."/>
        </authorList>
    </citation>
    <scope>NUCLEOTIDE SEQUENCE [LARGE SCALE GENOMIC DNA]</scope>
    <source>
        <strain evidence="4">ATCC 25827</strain>
    </source>
</reference>
<evidence type="ECO:0000313" key="3">
    <source>
        <dbReference type="EMBL" id="EDU58763.1"/>
    </source>
</evidence>
<name>A0AA86YVU3_PROST</name>
<gene>
    <name evidence="3" type="ORF">PROSTU_01940</name>
</gene>
<keyword evidence="1" id="KW-0238">DNA-binding</keyword>
<dbReference type="AlphaFoldDB" id="A0AA86YVU3"/>
<dbReference type="EMBL" id="ABJD02000101">
    <property type="protein sequence ID" value="EDU58763.1"/>
    <property type="molecule type" value="Genomic_DNA"/>
</dbReference>
<dbReference type="SUPFAM" id="SSF46894">
    <property type="entry name" value="C-terminal effector domain of the bipartite response regulators"/>
    <property type="match status" value="1"/>
</dbReference>
<protein>
    <submittedName>
        <fullName evidence="3">Transcriptional regulator, LuxR family</fullName>
    </submittedName>
</protein>
<evidence type="ECO:0000259" key="2">
    <source>
        <dbReference type="SMART" id="SM00421"/>
    </source>
</evidence>
<comment type="caution">
    <text evidence="3">The sequence shown here is derived from an EMBL/GenBank/DDBJ whole genome shotgun (WGS) entry which is preliminary data.</text>
</comment>
<dbReference type="Gene3D" id="1.10.10.10">
    <property type="entry name" value="Winged helix-like DNA-binding domain superfamily/Winged helix DNA-binding domain"/>
    <property type="match status" value="1"/>
</dbReference>
<organism evidence="3 4">
    <name type="scientific">Providencia stuartii ATCC 25827</name>
    <dbReference type="NCBI Taxonomy" id="471874"/>
    <lineage>
        <taxon>Bacteria</taxon>
        <taxon>Pseudomonadati</taxon>
        <taxon>Pseudomonadota</taxon>
        <taxon>Gammaproteobacteria</taxon>
        <taxon>Enterobacterales</taxon>
        <taxon>Morganellaceae</taxon>
        <taxon>Providencia</taxon>
    </lineage>
</organism>
<dbReference type="GO" id="GO:0003677">
    <property type="term" value="F:DNA binding"/>
    <property type="evidence" value="ECO:0007669"/>
    <property type="project" value="UniProtKB-KW"/>
</dbReference>
<dbReference type="InterPro" id="IPR036388">
    <property type="entry name" value="WH-like_DNA-bd_sf"/>
</dbReference>
<reference evidence="4" key="1">
    <citation type="submission" date="2008-04" db="EMBL/GenBank/DDBJ databases">
        <title>Draft genome sequence of Providencia stuartii (ATCC 25827).</title>
        <authorList>
            <person name="Sudarsanam P."/>
            <person name="Ley R."/>
            <person name="Guruge J."/>
            <person name="Turnbaugh P.J."/>
            <person name="Mahowald M."/>
            <person name="Liep D."/>
            <person name="Gordon J."/>
        </authorList>
    </citation>
    <scope>NUCLEOTIDE SEQUENCE [LARGE SCALE GENOMIC DNA]</scope>
    <source>
        <strain evidence="4">ATCC 25827</strain>
    </source>
</reference>
<dbReference type="Pfam" id="PF00196">
    <property type="entry name" value="GerE"/>
    <property type="match status" value="1"/>
</dbReference>
<evidence type="ECO:0000313" key="4">
    <source>
        <dbReference type="Proteomes" id="UP000004506"/>
    </source>
</evidence>
<reference evidence="3 4" key="3">
    <citation type="submission" date="2008-05" db="EMBL/GenBank/DDBJ databases">
        <authorList>
            <person name="Fulton L."/>
            <person name="Clifton S."/>
            <person name="Fulton B."/>
            <person name="Xu J."/>
            <person name="Minx P."/>
            <person name="Pepin K.H."/>
            <person name="Johnson M."/>
            <person name="Thiruvilangam P."/>
            <person name="Bhonagiri V."/>
            <person name="Nash W.E."/>
            <person name="Mardis E.R."/>
            <person name="Wilson R.K."/>
        </authorList>
    </citation>
    <scope>NUCLEOTIDE SEQUENCE [LARGE SCALE GENOMIC DNA]</scope>
    <source>
        <strain evidence="3 4">ATCC 25827</strain>
    </source>
</reference>